<feature type="signal peptide" evidence="1">
    <location>
        <begin position="1"/>
        <end position="29"/>
    </location>
</feature>
<reference evidence="2 3" key="1">
    <citation type="submission" date="2016-07" db="EMBL/GenBank/DDBJ databases">
        <title>Whole-genome of two Shewanella species isolated from a digestive organ of sea cucumber Apostichopus japonicus Selenka 1867.</title>
        <authorList>
            <person name="Hong H.-H."/>
            <person name="Choi H."/>
            <person name="Cheon S."/>
            <person name="Oh J.-S."/>
            <person name="Lee H.-G."/>
            <person name="Park C."/>
        </authorList>
    </citation>
    <scope>NUCLEOTIDE SEQUENCE [LARGE SCALE GENOMIC DNA]</scope>
    <source>
        <strain evidence="2 3">CSB03KR</strain>
    </source>
</reference>
<evidence type="ECO:0000313" key="3">
    <source>
        <dbReference type="Proteomes" id="UP000095230"/>
    </source>
</evidence>
<comment type="caution">
    <text evidence="2">The sequence shown here is derived from an EMBL/GenBank/DDBJ whole genome shotgun (WGS) entry which is preliminary data.</text>
</comment>
<evidence type="ECO:0000313" key="2">
    <source>
        <dbReference type="EMBL" id="OEG75814.1"/>
    </source>
</evidence>
<dbReference type="EMBL" id="MCBT01000001">
    <property type="protein sequence ID" value="OEG75814.1"/>
    <property type="molecule type" value="Genomic_DNA"/>
</dbReference>
<organism evidence="2 3">
    <name type="scientific">Shewanella colwelliana</name>
    <name type="common">Alteromonas colwelliana</name>
    <dbReference type="NCBI Taxonomy" id="23"/>
    <lineage>
        <taxon>Bacteria</taxon>
        <taxon>Pseudomonadati</taxon>
        <taxon>Pseudomonadota</taxon>
        <taxon>Gammaproteobacteria</taxon>
        <taxon>Alteromonadales</taxon>
        <taxon>Shewanellaceae</taxon>
        <taxon>Shewanella</taxon>
    </lineage>
</organism>
<dbReference type="RefSeq" id="WP_069669956.1">
    <property type="nucleotide sequence ID" value="NZ_JAWWDQ010000016.1"/>
</dbReference>
<feature type="chain" id="PRO_5009179386" description="Outer membrane protein beta-barrel domain-containing protein" evidence="1">
    <location>
        <begin position="30"/>
        <end position="233"/>
    </location>
</feature>
<name>A0A1E5IZD9_SHECO</name>
<gene>
    <name evidence="2" type="ORF">BEL05_16455</name>
</gene>
<dbReference type="Proteomes" id="UP000095230">
    <property type="component" value="Unassembled WGS sequence"/>
</dbReference>
<protein>
    <recommendedName>
        <fullName evidence="4">Outer membrane protein beta-barrel domain-containing protein</fullName>
    </recommendedName>
</protein>
<dbReference type="STRING" id="23.BEL05_16455"/>
<proteinExistence type="predicted"/>
<evidence type="ECO:0008006" key="4">
    <source>
        <dbReference type="Google" id="ProtNLM"/>
    </source>
</evidence>
<sequence length="233" mass="26415">MLPRFSLVNSPLIVGLLSSSMLFSSVVNAMPDRHIADPLNLNTALGMGLDTNGLNISGQLGFAQQRINVTSALDGDTWQINYLYSPLSSGQGWHFSAGVEHNHTYTQEGKFNHYRYRLGAINETNLAGNIKLFSQLSADYVDIEQQSQLNNGGANLSFTFLKVWNERWYNQLIARGTMALDGHDRYQAGAKITLGYRLSRQWSWELAYRYDFDKVERVENEETSWVFGVRSQF</sequence>
<accession>A0A1E5IZD9</accession>
<evidence type="ECO:0000256" key="1">
    <source>
        <dbReference type="SAM" id="SignalP"/>
    </source>
</evidence>
<dbReference type="AlphaFoldDB" id="A0A1E5IZD9"/>
<keyword evidence="1" id="KW-0732">Signal</keyword>